<comment type="caution">
    <text evidence="1">The sequence shown here is derived from an EMBL/GenBank/DDBJ whole genome shotgun (WGS) entry which is preliminary data.</text>
</comment>
<evidence type="ECO:0000313" key="1">
    <source>
        <dbReference type="EMBL" id="KAK3780609.1"/>
    </source>
</evidence>
<keyword evidence="2" id="KW-1185">Reference proteome</keyword>
<sequence>MCRTRTNGLQGSIPGLGNRSHQFGSWSIKPDRSVGDVSALELMGFRVQSLAEPSVLELEPSNLMSCPGPDRQISWRCVALELMGFRVQSLAEPSVLEPSNLSWFNPWLNHQFWSWSHQTCHVLDLTRQISWRCVALRLMGFRVQSLAEPSVLELGHEASVMSADLTDRSVGDVSH</sequence>
<reference evidence="1" key="1">
    <citation type="journal article" date="2023" name="G3 (Bethesda)">
        <title>A reference genome for the long-term kleptoplast-retaining sea slug Elysia crispata morphotype clarki.</title>
        <authorList>
            <person name="Eastman K.E."/>
            <person name="Pendleton A.L."/>
            <person name="Shaikh M.A."/>
            <person name="Suttiyut T."/>
            <person name="Ogas R."/>
            <person name="Tomko P."/>
            <person name="Gavelis G."/>
            <person name="Widhalm J.R."/>
            <person name="Wisecaver J.H."/>
        </authorList>
    </citation>
    <scope>NUCLEOTIDE SEQUENCE</scope>
    <source>
        <strain evidence="1">ECLA1</strain>
    </source>
</reference>
<dbReference type="EMBL" id="JAWDGP010002699">
    <property type="protein sequence ID" value="KAK3780609.1"/>
    <property type="molecule type" value="Genomic_DNA"/>
</dbReference>
<dbReference type="AlphaFoldDB" id="A0AAE1A3D8"/>
<proteinExistence type="predicted"/>
<evidence type="ECO:0000313" key="2">
    <source>
        <dbReference type="Proteomes" id="UP001283361"/>
    </source>
</evidence>
<name>A0AAE1A3D8_9GAST</name>
<dbReference type="Proteomes" id="UP001283361">
    <property type="component" value="Unassembled WGS sequence"/>
</dbReference>
<gene>
    <name evidence="1" type="ORF">RRG08_048196</name>
</gene>
<organism evidence="1 2">
    <name type="scientific">Elysia crispata</name>
    <name type="common">lettuce slug</name>
    <dbReference type="NCBI Taxonomy" id="231223"/>
    <lineage>
        <taxon>Eukaryota</taxon>
        <taxon>Metazoa</taxon>
        <taxon>Spiralia</taxon>
        <taxon>Lophotrochozoa</taxon>
        <taxon>Mollusca</taxon>
        <taxon>Gastropoda</taxon>
        <taxon>Heterobranchia</taxon>
        <taxon>Euthyneura</taxon>
        <taxon>Panpulmonata</taxon>
        <taxon>Sacoglossa</taxon>
        <taxon>Placobranchoidea</taxon>
        <taxon>Plakobranchidae</taxon>
        <taxon>Elysia</taxon>
    </lineage>
</organism>
<accession>A0AAE1A3D8</accession>
<protein>
    <submittedName>
        <fullName evidence="1">Uncharacterized protein</fullName>
    </submittedName>
</protein>